<comment type="cofactor">
    <cofactor evidence="7">
        <name>a divalent metal cation</name>
        <dbReference type="ChEBI" id="CHEBI:60240"/>
    </cofactor>
    <text evidence="7">Binds 1 divalent metal cation per subunit.</text>
</comment>
<evidence type="ECO:0000256" key="7">
    <source>
        <dbReference type="PIRSR" id="PIRSR038994-3"/>
    </source>
</evidence>
<dbReference type="NCBIfam" id="TIGR00221">
    <property type="entry name" value="nagA"/>
    <property type="match status" value="1"/>
</dbReference>
<evidence type="ECO:0000313" key="10">
    <source>
        <dbReference type="Proteomes" id="UP000886858"/>
    </source>
</evidence>
<feature type="active site" description="Proton donor/acceptor" evidence="6">
    <location>
        <position position="253"/>
    </location>
</feature>
<keyword evidence="3 5" id="KW-0378">Hydrolase</keyword>
<dbReference type="PANTHER" id="PTHR11113">
    <property type="entry name" value="N-ACETYLGLUCOSAMINE-6-PHOSPHATE DEACETYLASE"/>
    <property type="match status" value="1"/>
</dbReference>
<dbReference type="GO" id="GO:0008448">
    <property type="term" value="F:N-acetylglucosamine-6-phosphate deacetylase activity"/>
    <property type="evidence" value="ECO:0007669"/>
    <property type="project" value="UniProtKB-EC"/>
</dbReference>
<keyword evidence="4 5" id="KW-0119">Carbohydrate metabolism</keyword>
<dbReference type="InterPro" id="IPR011059">
    <property type="entry name" value="Metal-dep_hydrolase_composite"/>
</dbReference>
<feature type="binding site" evidence="7">
    <location>
        <position position="111"/>
    </location>
    <ligand>
        <name>Zn(2+)</name>
        <dbReference type="ChEBI" id="CHEBI:29105"/>
    </ligand>
</feature>
<evidence type="ECO:0000259" key="8">
    <source>
        <dbReference type="Pfam" id="PF01979"/>
    </source>
</evidence>
<evidence type="ECO:0000256" key="3">
    <source>
        <dbReference type="ARBA" id="ARBA00022801"/>
    </source>
</evidence>
<dbReference type="SUPFAM" id="SSF51556">
    <property type="entry name" value="Metallo-dependent hydrolases"/>
    <property type="match status" value="1"/>
</dbReference>
<dbReference type="Proteomes" id="UP000886858">
    <property type="component" value="Unassembled WGS sequence"/>
</dbReference>
<dbReference type="AlphaFoldDB" id="A0A9D2L017"/>
<comment type="similarity">
    <text evidence="1 5">Belongs to the metallo-dependent hydrolases superfamily. NagA family.</text>
</comment>
<dbReference type="GO" id="GO:0006046">
    <property type="term" value="P:N-acetylglucosamine catabolic process"/>
    <property type="evidence" value="ECO:0007669"/>
    <property type="project" value="TreeGrafter"/>
</dbReference>
<evidence type="ECO:0000256" key="4">
    <source>
        <dbReference type="ARBA" id="ARBA00023277"/>
    </source>
</evidence>
<feature type="domain" description="Amidohydrolase-related" evidence="8">
    <location>
        <begin position="33"/>
        <end position="358"/>
    </location>
</feature>
<evidence type="ECO:0000313" key="9">
    <source>
        <dbReference type="EMBL" id="HJA94167.1"/>
    </source>
</evidence>
<name>A0A9D2L017_9FIRM</name>
<dbReference type="SUPFAM" id="SSF51338">
    <property type="entry name" value="Composite domain of metallo-dependent hydrolases"/>
    <property type="match status" value="1"/>
</dbReference>
<accession>A0A9D2L017</accession>
<dbReference type="Pfam" id="PF01979">
    <property type="entry name" value="Amidohydro_1"/>
    <property type="match status" value="1"/>
</dbReference>
<dbReference type="PANTHER" id="PTHR11113:SF14">
    <property type="entry name" value="N-ACETYLGLUCOSAMINE-6-PHOSPHATE DEACETYLASE"/>
    <property type="match status" value="1"/>
</dbReference>
<dbReference type="InterPro" id="IPR032466">
    <property type="entry name" value="Metal_Hydrolase"/>
</dbReference>
<evidence type="ECO:0000256" key="2">
    <source>
        <dbReference type="ARBA" id="ARBA00022723"/>
    </source>
</evidence>
<keyword evidence="2 7" id="KW-0479">Metal-binding</keyword>
<dbReference type="Gene3D" id="3.20.20.140">
    <property type="entry name" value="Metal-dependent hydrolases"/>
    <property type="match status" value="1"/>
</dbReference>
<organism evidence="9 10">
    <name type="scientific">Candidatus Eisenbergiella merdipullorum</name>
    <dbReference type="NCBI Taxonomy" id="2838553"/>
    <lineage>
        <taxon>Bacteria</taxon>
        <taxon>Bacillati</taxon>
        <taxon>Bacillota</taxon>
        <taxon>Clostridia</taxon>
        <taxon>Lachnospirales</taxon>
        <taxon>Lachnospiraceae</taxon>
        <taxon>Eisenbergiella</taxon>
    </lineage>
</organism>
<evidence type="ECO:0000256" key="1">
    <source>
        <dbReference type="ARBA" id="ARBA00010716"/>
    </source>
</evidence>
<dbReference type="EC" id="3.5.1.25" evidence="9"/>
<dbReference type="InterPro" id="IPR006680">
    <property type="entry name" value="Amidohydro-rel"/>
</dbReference>
<reference evidence="9" key="1">
    <citation type="journal article" date="2021" name="PeerJ">
        <title>Extensive microbial diversity within the chicken gut microbiome revealed by metagenomics and culture.</title>
        <authorList>
            <person name="Gilroy R."/>
            <person name="Ravi A."/>
            <person name="Getino M."/>
            <person name="Pursley I."/>
            <person name="Horton D.L."/>
            <person name="Alikhan N.F."/>
            <person name="Baker D."/>
            <person name="Gharbi K."/>
            <person name="Hall N."/>
            <person name="Watson M."/>
            <person name="Adriaenssens E.M."/>
            <person name="Foster-Nyarko E."/>
            <person name="Jarju S."/>
            <person name="Secka A."/>
            <person name="Antonio M."/>
            <person name="Oren A."/>
            <person name="Chaudhuri R.R."/>
            <person name="La Ragione R."/>
            <person name="Hildebrand F."/>
            <person name="Pallen M.J."/>
        </authorList>
    </citation>
    <scope>NUCLEOTIDE SEQUENCE</scope>
    <source>
        <strain evidence="9">CHK179-7159</strain>
    </source>
</reference>
<evidence type="ECO:0000256" key="6">
    <source>
        <dbReference type="PIRSR" id="PIRSR038994-1"/>
    </source>
</evidence>
<evidence type="ECO:0000256" key="5">
    <source>
        <dbReference type="PIRNR" id="PIRNR038994"/>
    </source>
</evidence>
<feature type="binding site" evidence="7">
    <location>
        <position position="176"/>
    </location>
    <ligand>
        <name>Zn(2+)</name>
        <dbReference type="ChEBI" id="CHEBI:29105"/>
    </ligand>
</feature>
<comment type="caution">
    <text evidence="9">The sequence shown here is derived from an EMBL/GenBank/DDBJ whole genome shotgun (WGS) entry which is preliminary data.</text>
</comment>
<proteinExistence type="inferred from homology"/>
<dbReference type="CDD" id="cd00854">
    <property type="entry name" value="NagA"/>
    <property type="match status" value="1"/>
</dbReference>
<feature type="binding site" evidence="7">
    <location>
        <position position="197"/>
    </location>
    <ligand>
        <name>Zn(2+)</name>
        <dbReference type="ChEBI" id="CHEBI:29105"/>
    </ligand>
</feature>
<dbReference type="GO" id="GO:0046872">
    <property type="term" value="F:metal ion binding"/>
    <property type="evidence" value="ECO:0007669"/>
    <property type="project" value="UniProtKB-KW"/>
</dbReference>
<dbReference type="InterPro" id="IPR003764">
    <property type="entry name" value="GlcNAc_6-P_deAcase"/>
</dbReference>
<gene>
    <name evidence="9" type="primary">nagA</name>
    <name evidence="9" type="ORF">H9717_13835</name>
</gene>
<dbReference type="Gene3D" id="2.30.40.10">
    <property type="entry name" value="Urease, subunit C, domain 1"/>
    <property type="match status" value="1"/>
</dbReference>
<dbReference type="EMBL" id="DWYY01000158">
    <property type="protein sequence ID" value="HJA94167.1"/>
    <property type="molecule type" value="Genomic_DNA"/>
</dbReference>
<sequence length="360" mass="38778">MDVRVTGDRISEMGRELSARSGEAVCDLTGKWLLPGFFDVHTHGRAGADFSDSPSGELVRILSSYAKCGVTSLLATTMTMEENYSREMMERIRGAMEAEGEGARIWGINMEGPFLGPDKKGCHDPAYLKKPDCAFFEELDACSGGNIRLVDLDPTLDGAMDFIRTYAGRKKISIAHTSADYETANLAVDAGADHVTHLFNAMNELRHREPGVVGMVNDRRVWAELICDGIHVHPSVVRMTFASNAEKLCIVSDSLSAAGMGDGVYSLGGLEVHVKGKRAALADGTLACSVSNVFEECRNVISFGISPEKAIAAACLNPARAMGLETEIGDIRKGLLADMLVVTPDMELKQVYIGGKAVQK</sequence>
<protein>
    <submittedName>
        <fullName evidence="9">N-acetylglucosamine-6-phosphate deacetylase</fullName>
        <ecNumber evidence="9">3.5.1.25</ecNumber>
    </submittedName>
</protein>
<dbReference type="PIRSF" id="PIRSF038994">
    <property type="entry name" value="NagA"/>
    <property type="match status" value="1"/>
</dbReference>
<reference evidence="9" key="2">
    <citation type="submission" date="2021-04" db="EMBL/GenBank/DDBJ databases">
        <authorList>
            <person name="Gilroy R."/>
        </authorList>
    </citation>
    <scope>NUCLEOTIDE SEQUENCE</scope>
    <source>
        <strain evidence="9">CHK179-7159</strain>
    </source>
</reference>